<dbReference type="InterPro" id="IPR032623">
    <property type="entry name" value="FecR_N"/>
</dbReference>
<dbReference type="Pfam" id="PF16220">
    <property type="entry name" value="DUF4880"/>
    <property type="match status" value="1"/>
</dbReference>
<dbReference type="GO" id="GO:0016989">
    <property type="term" value="F:sigma factor antagonist activity"/>
    <property type="evidence" value="ECO:0007669"/>
    <property type="project" value="TreeGrafter"/>
</dbReference>
<reference evidence="5 6" key="1">
    <citation type="journal article" date="2003" name="J. Bacteriol.">
        <title>Complete genome sequence of the ammonia-oxidizing bacterium and obligate chemolithoautotroph Nitrosomonas europaea.</title>
        <authorList>
            <person name="Chain P."/>
            <person name="Lamerdin J."/>
            <person name="Larimer F."/>
            <person name="Regala W."/>
            <person name="Land M."/>
            <person name="Hauser L."/>
            <person name="Hooper A."/>
            <person name="Klotz M."/>
            <person name="Norton J."/>
            <person name="Sayavedra-Soto L."/>
            <person name="Arciero D."/>
            <person name="Hommes N."/>
            <person name="Whittaker M."/>
            <person name="Arp D."/>
        </authorList>
    </citation>
    <scope>NUCLEOTIDE SEQUENCE [LARGE SCALE GENOMIC DNA]</scope>
    <source>
        <strain evidence="6">ATCC 19718 / CIP 103999 / KCTC 2705 / NBRC 14298</strain>
    </source>
</reference>
<gene>
    <name evidence="5" type="ordered locus">NE1989</name>
</gene>
<feature type="transmembrane region" description="Helical" evidence="1">
    <location>
        <begin position="97"/>
        <end position="115"/>
    </location>
</feature>
<dbReference type="Proteomes" id="UP000001416">
    <property type="component" value="Chromosome"/>
</dbReference>
<dbReference type="PhylomeDB" id="Q82TB4"/>
<dbReference type="PANTHER" id="PTHR30273">
    <property type="entry name" value="PERIPLASMIC SIGNAL SENSOR AND SIGMA FACTOR ACTIVATOR FECR-RELATED"/>
    <property type="match status" value="1"/>
</dbReference>
<dbReference type="InterPro" id="IPR006860">
    <property type="entry name" value="FecR"/>
</dbReference>
<dbReference type="eggNOG" id="COG3712">
    <property type="taxonomic scope" value="Bacteria"/>
</dbReference>
<evidence type="ECO:0000313" key="5">
    <source>
        <dbReference type="EMBL" id="CAD85900.1"/>
    </source>
</evidence>
<evidence type="ECO:0000256" key="1">
    <source>
        <dbReference type="SAM" id="Phobius"/>
    </source>
</evidence>
<dbReference type="EMBL" id="AL954747">
    <property type="protein sequence ID" value="CAD85900.1"/>
    <property type="molecule type" value="Genomic_DNA"/>
</dbReference>
<dbReference type="PANTHER" id="PTHR30273:SF2">
    <property type="entry name" value="PROTEIN FECR"/>
    <property type="match status" value="1"/>
</dbReference>
<dbReference type="STRING" id="228410.NE1989"/>
<dbReference type="DNASU" id="1082949"/>
<dbReference type="Gene3D" id="2.60.120.1440">
    <property type="match status" value="1"/>
</dbReference>
<dbReference type="InterPro" id="IPR012373">
    <property type="entry name" value="Ferrdict_sens_TM"/>
</dbReference>
<keyword evidence="1 5" id="KW-0812">Transmembrane</keyword>
<dbReference type="KEGG" id="neu:NE1989"/>
<feature type="domain" description="FecR N-terminal" evidence="3">
    <location>
        <begin position="17"/>
        <end position="59"/>
    </location>
</feature>
<evidence type="ECO:0000259" key="3">
    <source>
        <dbReference type="Pfam" id="PF16220"/>
    </source>
</evidence>
<dbReference type="HOGENOM" id="CLU_050192_0_1_4"/>
<dbReference type="Pfam" id="PF16344">
    <property type="entry name" value="FecR_C"/>
    <property type="match status" value="1"/>
</dbReference>
<protein>
    <submittedName>
        <fullName evidence="5">Putative transmembrane sensor</fullName>
    </submittedName>
</protein>
<evidence type="ECO:0000259" key="2">
    <source>
        <dbReference type="Pfam" id="PF04773"/>
    </source>
</evidence>
<proteinExistence type="predicted"/>
<keyword evidence="1" id="KW-0472">Membrane</keyword>
<dbReference type="Gene3D" id="3.55.50.30">
    <property type="match status" value="1"/>
</dbReference>
<evidence type="ECO:0000313" key="6">
    <source>
        <dbReference type="Proteomes" id="UP000001416"/>
    </source>
</evidence>
<dbReference type="PIRSF" id="PIRSF018266">
    <property type="entry name" value="FecR"/>
    <property type="match status" value="1"/>
</dbReference>
<name>Q82TB4_NITEU</name>
<accession>Q82TB4</accession>
<feature type="domain" description="FecR protein" evidence="2">
    <location>
        <begin position="127"/>
        <end position="218"/>
    </location>
</feature>
<dbReference type="OrthoDB" id="1100567at2"/>
<organism evidence="5 6">
    <name type="scientific">Nitrosomonas europaea (strain ATCC 19718 / CIP 103999 / KCTC 2705 / NBRC 14298)</name>
    <dbReference type="NCBI Taxonomy" id="228410"/>
    <lineage>
        <taxon>Bacteria</taxon>
        <taxon>Pseudomonadati</taxon>
        <taxon>Pseudomonadota</taxon>
        <taxon>Betaproteobacteria</taxon>
        <taxon>Nitrosomonadales</taxon>
        <taxon>Nitrosomonadaceae</taxon>
        <taxon>Nitrosomonas</taxon>
    </lineage>
</organism>
<keyword evidence="6" id="KW-1185">Reference proteome</keyword>
<evidence type="ECO:0000259" key="4">
    <source>
        <dbReference type="Pfam" id="PF16344"/>
    </source>
</evidence>
<keyword evidence="1" id="KW-1133">Transmembrane helix</keyword>
<dbReference type="RefSeq" id="WP_011112518.1">
    <property type="nucleotide sequence ID" value="NC_004757.1"/>
</dbReference>
<dbReference type="GeneID" id="87105142"/>
<dbReference type="AlphaFoldDB" id="Q82TB4"/>
<dbReference type="InterPro" id="IPR032508">
    <property type="entry name" value="FecR_C"/>
</dbReference>
<sequence>MNSTRNITEELPETILEEAAIWQARLQHGETDIELQKAFNIWLAADARHRQAYEEMESLWGALETPVTQLMAEQSDHTFAAKTVPLHKLRQRSLGRGFQCLALAACLVLAIVIGWQQDWVTRWQSDYMTVIGQETSFLMADNSRITLNTDSALAVDFTAERRQVRLLKGEAWFEVTSADNRPFIVATSAGSVRVTGTRFNIRLHQDTAIVSLDEGQVELSTPDHSNNPNGSPIVLFPGQQATLSPQGISSPSPFDHTAITAWLRNQLVFYDTPLAEVVDTLNRHRHGRIFITNQKLKALKVSGVFSTDEPDTALDVMINTLPIHLLRLTDYLVLIH</sequence>
<feature type="domain" description="Protein FecR C-terminal" evidence="4">
    <location>
        <begin position="267"/>
        <end position="324"/>
    </location>
</feature>
<dbReference type="Pfam" id="PF04773">
    <property type="entry name" value="FecR"/>
    <property type="match status" value="1"/>
</dbReference>